<proteinExistence type="predicted"/>
<accession>A0A428RJK7</accession>
<comment type="caution">
    <text evidence="2">The sequence shown here is derived from an EMBL/GenBank/DDBJ whole genome shotgun (WGS) entry which is preliminary data.</text>
</comment>
<protein>
    <submittedName>
        <fullName evidence="2">Uncharacterized protein</fullName>
    </submittedName>
</protein>
<organism evidence="2 3">
    <name type="scientific">Fusarium floridanum</name>
    <dbReference type="NCBI Taxonomy" id="1325733"/>
    <lineage>
        <taxon>Eukaryota</taxon>
        <taxon>Fungi</taxon>
        <taxon>Dikarya</taxon>
        <taxon>Ascomycota</taxon>
        <taxon>Pezizomycotina</taxon>
        <taxon>Sordariomycetes</taxon>
        <taxon>Hypocreomycetidae</taxon>
        <taxon>Hypocreales</taxon>
        <taxon>Nectriaceae</taxon>
        <taxon>Fusarium</taxon>
        <taxon>Fusarium solani species complex</taxon>
    </lineage>
</organism>
<evidence type="ECO:0000256" key="1">
    <source>
        <dbReference type="SAM" id="MobiDB-lite"/>
    </source>
</evidence>
<reference evidence="2 3" key="1">
    <citation type="submission" date="2017-06" db="EMBL/GenBank/DDBJ databases">
        <title>Comparative genomic analysis of Ambrosia Fusariam Clade fungi.</title>
        <authorList>
            <person name="Stajich J.E."/>
            <person name="Carrillo J."/>
            <person name="Kijimoto T."/>
            <person name="Eskalen A."/>
            <person name="O'Donnell K."/>
            <person name="Kasson M."/>
        </authorList>
    </citation>
    <scope>NUCLEOTIDE SEQUENCE [LARGE SCALE GENOMIC DNA]</scope>
    <source>
        <strain evidence="2 3">NRRL62606</strain>
    </source>
</reference>
<dbReference type="Proteomes" id="UP000287972">
    <property type="component" value="Unassembled WGS sequence"/>
</dbReference>
<feature type="compositionally biased region" description="Polar residues" evidence="1">
    <location>
        <begin position="57"/>
        <end position="67"/>
    </location>
</feature>
<feature type="compositionally biased region" description="Basic and acidic residues" evidence="1">
    <location>
        <begin position="42"/>
        <end position="53"/>
    </location>
</feature>
<gene>
    <name evidence="2" type="ORF">CEP51_008841</name>
</gene>
<dbReference type="AlphaFoldDB" id="A0A428RJK7"/>
<keyword evidence="3" id="KW-1185">Reference proteome</keyword>
<feature type="region of interest" description="Disordered" evidence="1">
    <location>
        <begin position="39"/>
        <end position="67"/>
    </location>
</feature>
<name>A0A428RJK7_9HYPO</name>
<evidence type="ECO:0000313" key="2">
    <source>
        <dbReference type="EMBL" id="RSL77702.1"/>
    </source>
</evidence>
<sequence length="86" mass="9677">MSREPSKVEDELDCKGRKTGRGKVLILVRLGGASVVQAATGPERDREKKRLEAVEEPNQTLQQWRKQSQMSPTMVFCFHGRDAHGV</sequence>
<evidence type="ECO:0000313" key="3">
    <source>
        <dbReference type="Proteomes" id="UP000287972"/>
    </source>
</evidence>
<dbReference type="EMBL" id="NKCL01000237">
    <property type="protein sequence ID" value="RSL77702.1"/>
    <property type="molecule type" value="Genomic_DNA"/>
</dbReference>